<gene>
    <name evidence="2" type="ORF">BJ212DRAFT_1305109</name>
</gene>
<feature type="chain" id="PRO_5040131680" evidence="1">
    <location>
        <begin position="21"/>
        <end position="156"/>
    </location>
</feature>
<dbReference type="Proteomes" id="UP000807769">
    <property type="component" value="Unassembled WGS sequence"/>
</dbReference>
<evidence type="ECO:0000256" key="1">
    <source>
        <dbReference type="SAM" id="SignalP"/>
    </source>
</evidence>
<evidence type="ECO:0000313" key="3">
    <source>
        <dbReference type="Proteomes" id="UP000807769"/>
    </source>
</evidence>
<name>A0A9P7J3V0_9AGAM</name>
<dbReference type="AlphaFoldDB" id="A0A9P7J3V0"/>
<dbReference type="OrthoDB" id="9972728at2759"/>
<keyword evidence="3" id="KW-1185">Reference proteome</keyword>
<accession>A0A9P7J3V0</accession>
<dbReference type="GeneID" id="64627733"/>
<organism evidence="2 3">
    <name type="scientific">Suillus subaureus</name>
    <dbReference type="NCBI Taxonomy" id="48587"/>
    <lineage>
        <taxon>Eukaryota</taxon>
        <taxon>Fungi</taxon>
        <taxon>Dikarya</taxon>
        <taxon>Basidiomycota</taxon>
        <taxon>Agaricomycotina</taxon>
        <taxon>Agaricomycetes</taxon>
        <taxon>Agaricomycetidae</taxon>
        <taxon>Boletales</taxon>
        <taxon>Suillineae</taxon>
        <taxon>Suillaceae</taxon>
        <taxon>Suillus</taxon>
    </lineage>
</organism>
<keyword evidence="1" id="KW-0732">Signal</keyword>
<evidence type="ECO:0000313" key="2">
    <source>
        <dbReference type="EMBL" id="KAG1801193.1"/>
    </source>
</evidence>
<reference evidence="2" key="1">
    <citation type="journal article" date="2020" name="New Phytol.">
        <title>Comparative genomics reveals dynamic genome evolution in host specialist ectomycorrhizal fungi.</title>
        <authorList>
            <person name="Lofgren L.A."/>
            <person name="Nguyen N.H."/>
            <person name="Vilgalys R."/>
            <person name="Ruytinx J."/>
            <person name="Liao H.L."/>
            <person name="Branco S."/>
            <person name="Kuo A."/>
            <person name="LaButti K."/>
            <person name="Lipzen A."/>
            <person name="Andreopoulos W."/>
            <person name="Pangilinan J."/>
            <person name="Riley R."/>
            <person name="Hundley H."/>
            <person name="Na H."/>
            <person name="Barry K."/>
            <person name="Grigoriev I.V."/>
            <person name="Stajich J.E."/>
            <person name="Kennedy P.G."/>
        </authorList>
    </citation>
    <scope>NUCLEOTIDE SEQUENCE</scope>
    <source>
        <strain evidence="2">MN1</strain>
    </source>
</reference>
<sequence length="156" mass="17411">MLLYIRILTCALPLHILCHALITASPAVKCILQKRSEKNARLVQEIAVVNAKPLLTMSWHTNKLWLIDCGIQCNITHFGLGTGQKCSLVWFLERLVGNLDALGKIGELFTRVLVNRGSTVDREEGESDKETNVLGNPVLAQMWSSHISFYAIQARV</sequence>
<comment type="caution">
    <text evidence="2">The sequence shown here is derived from an EMBL/GenBank/DDBJ whole genome shotgun (WGS) entry which is preliminary data.</text>
</comment>
<dbReference type="EMBL" id="JABBWG010000098">
    <property type="protein sequence ID" value="KAG1801193.1"/>
    <property type="molecule type" value="Genomic_DNA"/>
</dbReference>
<protein>
    <submittedName>
        <fullName evidence="2">Uncharacterized protein</fullName>
    </submittedName>
</protein>
<proteinExistence type="predicted"/>
<feature type="signal peptide" evidence="1">
    <location>
        <begin position="1"/>
        <end position="20"/>
    </location>
</feature>
<dbReference type="RefSeq" id="XP_041186027.1">
    <property type="nucleotide sequence ID" value="XM_041333716.1"/>
</dbReference>